<feature type="transmembrane region" description="Helical" evidence="1">
    <location>
        <begin position="100"/>
        <end position="117"/>
    </location>
</feature>
<evidence type="ECO:0000313" key="3">
    <source>
        <dbReference type="Proteomes" id="UP000092884"/>
    </source>
</evidence>
<sequence>MEIVELGILIIGGLIHIALIFIFVLVPLLLYFYNLLNPTGIILKNTALRMVVIGLIPTCTPFLFMPAYNLFLIGVICLIVVILILSLFLSYFFSAHYFRHLFLIYLYYLTMFSFYLLTRYTNYFPPYDVLLSFIVWVISFIALSLLLYWFVGLLLFQKSYFNRHDRVCILWCFGVIVIASLEDPILKLLIYKPLSLVFNLDGLWILFFFVPPFTIYGLILFFYYSRYFLKLYQNKKLKK</sequence>
<dbReference type="STRING" id="222136.BBW65_05710"/>
<reference evidence="3" key="1">
    <citation type="submission" date="2016-07" db="EMBL/GenBank/DDBJ databases">
        <authorList>
            <person name="Florea S."/>
            <person name="Webb J.S."/>
            <person name="Jaromczyk J."/>
            <person name="Schardl C.L."/>
        </authorList>
    </citation>
    <scope>NUCLEOTIDE SEQUENCE [LARGE SCALE GENOMIC DNA]</scope>
    <source>
        <strain evidence="3">MIT 01-6242</strain>
    </source>
</reference>
<accession>A0A1B1U6L1</accession>
<dbReference type="KEGG" id="het:BBW65_05710"/>
<keyword evidence="3" id="KW-1185">Reference proteome</keyword>
<feature type="transmembrane region" description="Helical" evidence="1">
    <location>
        <begin position="168"/>
        <end position="191"/>
    </location>
</feature>
<protein>
    <submittedName>
        <fullName evidence="2">Uncharacterized protein</fullName>
    </submittedName>
</protein>
<proteinExistence type="predicted"/>
<feature type="transmembrane region" description="Helical" evidence="1">
    <location>
        <begin position="129"/>
        <end position="156"/>
    </location>
</feature>
<feature type="transmembrane region" description="Helical" evidence="1">
    <location>
        <begin position="46"/>
        <end position="64"/>
    </location>
</feature>
<keyword evidence="1" id="KW-0812">Transmembrane</keyword>
<keyword evidence="1" id="KW-0472">Membrane</keyword>
<dbReference type="Proteomes" id="UP000092884">
    <property type="component" value="Chromosome"/>
</dbReference>
<name>A0A1B1U6L1_9HELI</name>
<organism evidence="2 3">
    <name type="scientific">Helicobacter enhydrae</name>
    <dbReference type="NCBI Taxonomy" id="222136"/>
    <lineage>
        <taxon>Bacteria</taxon>
        <taxon>Pseudomonadati</taxon>
        <taxon>Campylobacterota</taxon>
        <taxon>Epsilonproteobacteria</taxon>
        <taxon>Campylobacterales</taxon>
        <taxon>Helicobacteraceae</taxon>
        <taxon>Helicobacter</taxon>
    </lineage>
</organism>
<dbReference type="EMBL" id="CP016503">
    <property type="protein sequence ID" value="ANV98325.1"/>
    <property type="molecule type" value="Genomic_DNA"/>
</dbReference>
<feature type="transmembrane region" description="Helical" evidence="1">
    <location>
        <begin position="70"/>
        <end position="93"/>
    </location>
</feature>
<keyword evidence="1" id="KW-1133">Transmembrane helix</keyword>
<gene>
    <name evidence="2" type="ORF">BBW65_05710</name>
</gene>
<evidence type="ECO:0000313" key="2">
    <source>
        <dbReference type="EMBL" id="ANV98325.1"/>
    </source>
</evidence>
<feature type="transmembrane region" description="Helical" evidence="1">
    <location>
        <begin position="6"/>
        <end position="34"/>
    </location>
</feature>
<dbReference type="AlphaFoldDB" id="A0A1B1U6L1"/>
<feature type="transmembrane region" description="Helical" evidence="1">
    <location>
        <begin position="203"/>
        <end position="229"/>
    </location>
</feature>
<evidence type="ECO:0000256" key="1">
    <source>
        <dbReference type="SAM" id="Phobius"/>
    </source>
</evidence>